<accession>A0AAD7S3S6</accession>
<gene>
    <name evidence="2" type="ORF">AAFF_G00033600</name>
</gene>
<comment type="caution">
    <text evidence="2">The sequence shown here is derived from an EMBL/GenBank/DDBJ whole genome shotgun (WGS) entry which is preliminary data.</text>
</comment>
<protein>
    <submittedName>
        <fullName evidence="2">Uncharacterized protein</fullName>
    </submittedName>
</protein>
<dbReference type="AlphaFoldDB" id="A0AAD7S3S6"/>
<evidence type="ECO:0000313" key="3">
    <source>
        <dbReference type="Proteomes" id="UP001221898"/>
    </source>
</evidence>
<sequence length="90" mass="9389">MSNGEGKMCGFQEVNPNASTEPLPESESADENHDDGEVSLADLFPMDLEGVPVSASLAGKFGTTQLEDPNLASALQQVTVVDGKPLEGIN</sequence>
<keyword evidence="3" id="KW-1185">Reference proteome</keyword>
<organism evidence="2 3">
    <name type="scientific">Aldrovandia affinis</name>
    <dbReference type="NCBI Taxonomy" id="143900"/>
    <lineage>
        <taxon>Eukaryota</taxon>
        <taxon>Metazoa</taxon>
        <taxon>Chordata</taxon>
        <taxon>Craniata</taxon>
        <taxon>Vertebrata</taxon>
        <taxon>Euteleostomi</taxon>
        <taxon>Actinopterygii</taxon>
        <taxon>Neopterygii</taxon>
        <taxon>Teleostei</taxon>
        <taxon>Notacanthiformes</taxon>
        <taxon>Halosauridae</taxon>
        <taxon>Aldrovandia</taxon>
    </lineage>
</organism>
<dbReference type="Proteomes" id="UP001221898">
    <property type="component" value="Unassembled WGS sequence"/>
</dbReference>
<proteinExistence type="predicted"/>
<evidence type="ECO:0000256" key="1">
    <source>
        <dbReference type="SAM" id="MobiDB-lite"/>
    </source>
</evidence>
<evidence type="ECO:0000313" key="2">
    <source>
        <dbReference type="EMBL" id="KAJ8395375.1"/>
    </source>
</evidence>
<feature type="region of interest" description="Disordered" evidence="1">
    <location>
        <begin position="1"/>
        <end position="40"/>
    </location>
</feature>
<dbReference type="EMBL" id="JAINUG010000117">
    <property type="protein sequence ID" value="KAJ8395375.1"/>
    <property type="molecule type" value="Genomic_DNA"/>
</dbReference>
<reference evidence="2" key="1">
    <citation type="journal article" date="2023" name="Science">
        <title>Genome structures resolve the early diversification of teleost fishes.</title>
        <authorList>
            <person name="Parey E."/>
            <person name="Louis A."/>
            <person name="Montfort J."/>
            <person name="Bouchez O."/>
            <person name="Roques C."/>
            <person name="Iampietro C."/>
            <person name="Lluch J."/>
            <person name="Castinel A."/>
            <person name="Donnadieu C."/>
            <person name="Desvignes T."/>
            <person name="Floi Bucao C."/>
            <person name="Jouanno E."/>
            <person name="Wen M."/>
            <person name="Mejri S."/>
            <person name="Dirks R."/>
            <person name="Jansen H."/>
            <person name="Henkel C."/>
            <person name="Chen W.J."/>
            <person name="Zahm M."/>
            <person name="Cabau C."/>
            <person name="Klopp C."/>
            <person name="Thompson A.W."/>
            <person name="Robinson-Rechavi M."/>
            <person name="Braasch I."/>
            <person name="Lecointre G."/>
            <person name="Bobe J."/>
            <person name="Postlethwait J.H."/>
            <person name="Berthelot C."/>
            <person name="Roest Crollius H."/>
            <person name="Guiguen Y."/>
        </authorList>
    </citation>
    <scope>NUCLEOTIDE SEQUENCE</scope>
    <source>
        <strain evidence="2">NC1722</strain>
    </source>
</reference>
<name>A0AAD7S3S6_9TELE</name>